<dbReference type="Gene3D" id="3.30.450.20">
    <property type="entry name" value="PAS domain"/>
    <property type="match status" value="1"/>
</dbReference>
<dbReference type="PANTHER" id="PTHR45655">
    <property type="entry name" value="GUANYLATE CYCLASE SOLUBLE SUBUNIT BETA-2"/>
    <property type="match status" value="1"/>
</dbReference>
<keyword evidence="2" id="KW-0472">Membrane</keyword>
<dbReference type="Gene3D" id="3.30.70.1230">
    <property type="entry name" value="Nucleotide cyclase"/>
    <property type="match status" value="1"/>
</dbReference>
<dbReference type="PROSITE" id="PS50125">
    <property type="entry name" value="GUANYLATE_CYCLASE_2"/>
    <property type="match status" value="1"/>
</dbReference>
<feature type="region of interest" description="Disordered" evidence="1">
    <location>
        <begin position="866"/>
        <end position="888"/>
    </location>
</feature>
<dbReference type="GO" id="GO:0004383">
    <property type="term" value="F:guanylate cyclase activity"/>
    <property type="evidence" value="ECO:0007669"/>
    <property type="project" value="TreeGrafter"/>
</dbReference>
<dbReference type="InterPro" id="IPR029787">
    <property type="entry name" value="Nucleotide_cyclase"/>
</dbReference>
<dbReference type="InterPro" id="IPR001054">
    <property type="entry name" value="A/G_cyclase"/>
</dbReference>
<feature type="transmembrane region" description="Helical" evidence="2">
    <location>
        <begin position="301"/>
        <end position="321"/>
    </location>
</feature>
<feature type="transmembrane region" description="Helical" evidence="2">
    <location>
        <begin position="46"/>
        <end position="63"/>
    </location>
</feature>
<organism evidence="4 5">
    <name type="scientific">Tritrichomonas foetus</name>
    <dbReference type="NCBI Taxonomy" id="1144522"/>
    <lineage>
        <taxon>Eukaryota</taxon>
        <taxon>Metamonada</taxon>
        <taxon>Parabasalia</taxon>
        <taxon>Tritrichomonadida</taxon>
        <taxon>Tritrichomonadidae</taxon>
        <taxon>Tritrichomonas</taxon>
    </lineage>
</organism>
<dbReference type="InterPro" id="IPR000014">
    <property type="entry name" value="PAS"/>
</dbReference>
<feature type="transmembrane region" description="Helical" evidence="2">
    <location>
        <begin position="811"/>
        <end position="836"/>
    </location>
</feature>
<protein>
    <submittedName>
        <fullName evidence="4">Adenylate and Guanylate cyclase catalytic domain containing protein</fullName>
    </submittedName>
</protein>
<feature type="transmembrane region" description="Helical" evidence="2">
    <location>
        <begin position="914"/>
        <end position="940"/>
    </location>
</feature>
<dbReference type="VEuPathDB" id="TrichDB:TRFO_35386"/>
<dbReference type="RefSeq" id="XP_068351369.1">
    <property type="nucleotide sequence ID" value="XM_068510220.1"/>
</dbReference>
<name>A0A1J4JGF0_9EUKA</name>
<evidence type="ECO:0000259" key="3">
    <source>
        <dbReference type="PROSITE" id="PS50125"/>
    </source>
</evidence>
<dbReference type="SUPFAM" id="SSF55785">
    <property type="entry name" value="PYP-like sensor domain (PAS domain)"/>
    <property type="match status" value="1"/>
</dbReference>
<feature type="transmembrane region" description="Helical" evidence="2">
    <location>
        <begin position="170"/>
        <end position="196"/>
    </location>
</feature>
<accession>A0A1J4JGF0</accession>
<evidence type="ECO:0000313" key="5">
    <source>
        <dbReference type="Proteomes" id="UP000179807"/>
    </source>
</evidence>
<feature type="transmembrane region" description="Helical" evidence="2">
    <location>
        <begin position="242"/>
        <end position="261"/>
    </location>
</feature>
<evidence type="ECO:0000256" key="2">
    <source>
        <dbReference type="SAM" id="Phobius"/>
    </source>
</evidence>
<dbReference type="InterPro" id="IPR035965">
    <property type="entry name" value="PAS-like_dom_sf"/>
</dbReference>
<dbReference type="Proteomes" id="UP000179807">
    <property type="component" value="Unassembled WGS sequence"/>
</dbReference>
<proteinExistence type="predicted"/>
<feature type="transmembrane region" description="Helical" evidence="2">
    <location>
        <begin position="1125"/>
        <end position="1149"/>
    </location>
</feature>
<feature type="compositionally biased region" description="Polar residues" evidence="1">
    <location>
        <begin position="872"/>
        <end position="888"/>
    </location>
</feature>
<sequence length="1566" mass="178229">MFNGGDHFKHGNITSNKSSPLQLIQSFSIDVGRFDFESSWVNKIRLFIFPLFLLITGLGPVMIETDDMDSISKSIYNIFKYIIILTPEDSSFTIILSLNLAFLIVYISLIIFLLYLINLYRDNSCPTTFQVKLWAVISRIIMPIFTPYFSHIFSKSLYDLLFGNSTDSSISSFVISIPLLLIQFLYIFFSCSVYNATPIIRNNDASQLWYSMSSIDWLLNLVLFLQVFLQNILFIASQPARSITFAVFIIVLSFGFGIMIFHKLPYIRPQTNCIVLAAAFSAPFCSILPLISHYVHSGDAIGLAVVIIIVILNLIICRALVNHRIKKILFKFDILQEEEEDATDLDPLRSAFIQLIPPQEADFSLLNIKGAAELSLYLRIGYLFGQQDVNNQNFIKWALDQNSKTDLILSACQISYSIQNNVRILNTLEQCCHKLSNAPYNYRSFVILFNHLRQELLTQLNQPLLEAIGKAKKSTHNLQSKIAEYWGSVLKQKVDAMLSILPDISSEMIKTDILYERLLRNYSKSPTVYRETVLFYHKSLGEHHKTLDAQSNYNKYRNSNSNSDSTDESTSTSYANVDNDFKDRMESWVAAQNVIDNLPVTSLKWLIALIILVFCAAFIVPIIILAVSLHDISDFQATIEPVQTIGMIEHDISRIPQLLRRKQLWKLGEVGPWIENTGPPLGTILEFITEEEIIPTVEVYSEEISRLSEKFLTLCTKGSAIYDSCLNMSHKMENGDSVSETSVYNMITTFNSMTEAIYRDPTFDWENADKSTNFLFLFQNMDELYSSVSDMLLILRHEIIGYKDYFKIMTIVWLVLIWAFPVLFITPLIVLTIYFIKRDFNFKLKLFFQLPKSEISALRWSNKSKKRKSHNIGPSQPAQSINETSSNSLFDTPNERNEDMIDNLATIPRKTTSLYFNFILCLVIIILFVSIMTSIGIVVFNTSMSDIIEMSNGYVEAIEITSGCLASYVWTQEIFTMNPLLYNVDELKSKGNAYIEQFTSMFDTFLYGGNKSFTAGILLGQDVIDTYIVSNIVQSHDNYIIDPVYGVLHEVYFSMSCESQMRLLTELSLFIFSHSQDAIVLSFADEFVYHYEHLLFSHLDTHLQNGRALFSQKTVNLSQTKTDQIILVFVVMFIVQFIYLISILLGNFFTLKHHIMTPHILLKLVNPDALLKSQTIVKWFSGILTPATRIANIENRDHTPVGFSDFVVQHSKCGLIITNDSTQVVKINDAVCTLFKIEEKDIVDANIIEFLSQRIIDNDRQNIIRHLEHQTKKMKNGTSRDNRYHISASIIGANSQVVFLSISLVGYNDDGDDADDRNDYAPPARAFSVILYDRTTEHYQEALVESEKKKSETLITSLMPASIIKRLNDGETDISFEVQKTTILFASVYEWSKLISNMSAVQVVSFLNKLFSGYDEELENFPTITKLKTIGHIYMIACGLFSDLSVNSAQIMTEYALKMLQIVDNLGKELDLNFQITVGLNTGPINCGILGHTRPVFDIIGDSVNVASRMNSSGVPGLLQISETTYEDIKFLKFNIRERGEIQIKGKGLRKTYLVSLPTEPKSSDK</sequence>
<comment type="caution">
    <text evidence="4">The sequence shown here is derived from an EMBL/GenBank/DDBJ whole genome shotgun (WGS) entry which is preliminary data.</text>
</comment>
<feature type="transmembrane region" description="Helical" evidence="2">
    <location>
        <begin position="217"/>
        <end position="236"/>
    </location>
</feature>
<evidence type="ECO:0000313" key="4">
    <source>
        <dbReference type="EMBL" id="OHS98232.1"/>
    </source>
</evidence>
<dbReference type="GO" id="GO:0008074">
    <property type="term" value="C:guanylate cyclase complex, soluble"/>
    <property type="evidence" value="ECO:0007669"/>
    <property type="project" value="TreeGrafter"/>
</dbReference>
<feature type="transmembrane region" description="Helical" evidence="2">
    <location>
        <begin position="273"/>
        <end position="295"/>
    </location>
</feature>
<reference evidence="4" key="1">
    <citation type="submission" date="2016-10" db="EMBL/GenBank/DDBJ databases">
        <authorList>
            <person name="Benchimol M."/>
            <person name="Almeida L.G."/>
            <person name="Vasconcelos A.T."/>
            <person name="Perreira-Neves A."/>
            <person name="Rosa I.A."/>
            <person name="Tasca T."/>
            <person name="Bogo M.R."/>
            <person name="de Souza W."/>
        </authorList>
    </citation>
    <scope>NUCLEOTIDE SEQUENCE [LARGE SCALE GENOMIC DNA]</scope>
    <source>
        <strain evidence="4">K</strain>
    </source>
</reference>
<dbReference type="EMBL" id="MLAK01001068">
    <property type="protein sequence ID" value="OHS98232.1"/>
    <property type="molecule type" value="Genomic_DNA"/>
</dbReference>
<keyword evidence="2" id="KW-1133">Transmembrane helix</keyword>
<keyword evidence="5" id="KW-1185">Reference proteome</keyword>
<keyword evidence="2" id="KW-0812">Transmembrane</keyword>
<feature type="region of interest" description="Disordered" evidence="1">
    <location>
        <begin position="551"/>
        <end position="573"/>
    </location>
</feature>
<dbReference type="Pfam" id="PF00211">
    <property type="entry name" value="Guanylate_cyc"/>
    <property type="match status" value="1"/>
</dbReference>
<dbReference type="GO" id="GO:0070482">
    <property type="term" value="P:response to oxygen levels"/>
    <property type="evidence" value="ECO:0007669"/>
    <property type="project" value="TreeGrafter"/>
</dbReference>
<dbReference type="SMART" id="SM00091">
    <property type="entry name" value="PAS"/>
    <property type="match status" value="1"/>
</dbReference>
<feature type="domain" description="Guanylate cyclase" evidence="3">
    <location>
        <begin position="1382"/>
        <end position="1511"/>
    </location>
</feature>
<gene>
    <name evidence="4" type="ORF">TRFO_35386</name>
</gene>
<dbReference type="GeneID" id="94844924"/>
<evidence type="ECO:0000256" key="1">
    <source>
        <dbReference type="SAM" id="MobiDB-lite"/>
    </source>
</evidence>
<dbReference type="GO" id="GO:0019934">
    <property type="term" value="P:cGMP-mediated signaling"/>
    <property type="evidence" value="ECO:0007669"/>
    <property type="project" value="TreeGrafter"/>
</dbReference>
<dbReference type="CDD" id="cd07302">
    <property type="entry name" value="CHD"/>
    <property type="match status" value="1"/>
</dbReference>
<dbReference type="SMART" id="SM00044">
    <property type="entry name" value="CYCc"/>
    <property type="match status" value="1"/>
</dbReference>
<dbReference type="SUPFAM" id="SSF55073">
    <property type="entry name" value="Nucleotide cyclase"/>
    <property type="match status" value="1"/>
</dbReference>
<feature type="transmembrane region" description="Helical" evidence="2">
    <location>
        <begin position="129"/>
        <end position="150"/>
    </location>
</feature>
<feature type="transmembrane region" description="Helical" evidence="2">
    <location>
        <begin position="605"/>
        <end position="629"/>
    </location>
</feature>
<dbReference type="OrthoDB" id="60033at2759"/>
<feature type="transmembrane region" description="Helical" evidence="2">
    <location>
        <begin position="94"/>
        <end position="117"/>
    </location>
</feature>
<dbReference type="PANTHER" id="PTHR45655:SF13">
    <property type="entry name" value="SOLUBLE GUANYLATE CYCLASE GCY-32-RELATED"/>
    <property type="match status" value="1"/>
</dbReference>